<dbReference type="PANTHER" id="PTHR10670:SF0">
    <property type="entry name" value="DNA POLYMERASE EPSILON CATALYTIC SUBUNIT A"/>
    <property type="match status" value="1"/>
</dbReference>
<evidence type="ECO:0000259" key="6">
    <source>
        <dbReference type="SMART" id="SM01159"/>
    </source>
</evidence>
<evidence type="ECO:0000256" key="1">
    <source>
        <dbReference type="ARBA" id="ARBA00022679"/>
    </source>
</evidence>
<dbReference type="SUPFAM" id="SSF56672">
    <property type="entry name" value="DNA/RNA polymerases"/>
    <property type="match status" value="1"/>
</dbReference>
<keyword evidence="4" id="KW-0863">Zinc-finger</keyword>
<comment type="similarity">
    <text evidence="4">Belongs to the DNA polymerase type-B family.</text>
</comment>
<reference evidence="7 8" key="1">
    <citation type="journal article" date="2023" name="Commun. Biol.">
        <title>Genome analysis of Parmales, the sister group of diatoms, reveals the evolutionary specialization of diatoms from phago-mixotrophs to photoautotrophs.</title>
        <authorList>
            <person name="Ban H."/>
            <person name="Sato S."/>
            <person name="Yoshikawa S."/>
            <person name="Yamada K."/>
            <person name="Nakamura Y."/>
            <person name="Ichinomiya M."/>
            <person name="Sato N."/>
            <person name="Blanc-Mathieu R."/>
            <person name="Endo H."/>
            <person name="Kuwata A."/>
            <person name="Ogata H."/>
        </authorList>
    </citation>
    <scope>NUCLEOTIDE SEQUENCE [LARGE SCALE GENOMIC DNA]</scope>
</reference>
<keyword evidence="4" id="KW-0411">Iron-sulfur</keyword>
<keyword evidence="4" id="KW-0235">DNA replication</keyword>
<keyword evidence="4" id="KW-0238">DNA-binding</keyword>
<dbReference type="InterPro" id="IPR029703">
    <property type="entry name" value="POL2"/>
</dbReference>
<dbReference type="InterPro" id="IPR055191">
    <property type="entry name" value="POL2_thumb"/>
</dbReference>
<comment type="catalytic activity">
    <reaction evidence="4">
        <text>DNA(n) + a 2'-deoxyribonucleoside 5'-triphosphate = DNA(n+1) + diphosphate</text>
        <dbReference type="Rhea" id="RHEA:22508"/>
        <dbReference type="Rhea" id="RHEA-COMP:17339"/>
        <dbReference type="Rhea" id="RHEA-COMP:17340"/>
        <dbReference type="ChEBI" id="CHEBI:33019"/>
        <dbReference type="ChEBI" id="CHEBI:61560"/>
        <dbReference type="ChEBI" id="CHEBI:173112"/>
        <dbReference type="EC" id="2.7.7.7"/>
    </reaction>
</comment>
<feature type="compositionally biased region" description="Polar residues" evidence="5">
    <location>
        <begin position="815"/>
        <end position="824"/>
    </location>
</feature>
<keyword evidence="4" id="KW-0408">Iron</keyword>
<dbReference type="SUPFAM" id="SSF53098">
    <property type="entry name" value="Ribonuclease H-like"/>
    <property type="match status" value="1"/>
</dbReference>
<name>A0ABQ6MK21_9STRA</name>
<keyword evidence="2 4" id="KW-0548">Nucleotidyltransferase</keyword>
<dbReference type="Gene3D" id="3.90.1600.10">
    <property type="entry name" value="Palm domain of DNA polymerase"/>
    <property type="match status" value="1"/>
</dbReference>
<dbReference type="InterPro" id="IPR023211">
    <property type="entry name" value="DNA_pol_palm_dom_sf"/>
</dbReference>
<dbReference type="CDD" id="cd05535">
    <property type="entry name" value="POLBc_epsilon"/>
    <property type="match status" value="1"/>
</dbReference>
<dbReference type="InterPro" id="IPR012337">
    <property type="entry name" value="RNaseH-like_sf"/>
</dbReference>
<evidence type="ECO:0000313" key="7">
    <source>
        <dbReference type="EMBL" id="GMI27286.1"/>
    </source>
</evidence>
<evidence type="ECO:0000256" key="3">
    <source>
        <dbReference type="ARBA" id="ARBA00022932"/>
    </source>
</evidence>
<keyword evidence="3 4" id="KW-0239">DNA-directed DNA polymerase</keyword>
<evidence type="ECO:0000313" key="8">
    <source>
        <dbReference type="Proteomes" id="UP001165060"/>
    </source>
</evidence>
<dbReference type="EMBL" id="BRYB01002897">
    <property type="protein sequence ID" value="GMI27286.1"/>
    <property type="molecule type" value="Genomic_DNA"/>
</dbReference>
<keyword evidence="1 4" id="KW-0808">Transferase</keyword>
<comment type="caution">
    <text evidence="7">The sequence shown here is derived from an EMBL/GenBank/DDBJ whole genome shotgun (WGS) entry which is preliminary data.</text>
</comment>
<feature type="compositionally biased region" description="Acidic residues" evidence="5">
    <location>
        <begin position="1530"/>
        <end position="1540"/>
    </location>
</feature>
<dbReference type="Pfam" id="PF08490">
    <property type="entry name" value="DUF1744"/>
    <property type="match status" value="1"/>
</dbReference>
<organism evidence="7 8">
    <name type="scientific">Tetraparma gracilis</name>
    <dbReference type="NCBI Taxonomy" id="2962635"/>
    <lineage>
        <taxon>Eukaryota</taxon>
        <taxon>Sar</taxon>
        <taxon>Stramenopiles</taxon>
        <taxon>Ochrophyta</taxon>
        <taxon>Bolidophyceae</taxon>
        <taxon>Parmales</taxon>
        <taxon>Triparmaceae</taxon>
        <taxon>Tetraparma</taxon>
    </lineage>
</organism>
<dbReference type="InterPro" id="IPR013697">
    <property type="entry name" value="DNA_pol_e_suA_C"/>
</dbReference>
<keyword evidence="4" id="KW-0539">Nucleus</keyword>
<evidence type="ECO:0000256" key="2">
    <source>
        <dbReference type="ARBA" id="ARBA00022695"/>
    </source>
</evidence>
<feature type="region of interest" description="Disordered" evidence="5">
    <location>
        <begin position="782"/>
        <end position="824"/>
    </location>
</feature>
<proteinExistence type="inferred from homology"/>
<gene>
    <name evidence="7" type="ORF">TeGR_g3001</name>
</gene>
<keyword evidence="8" id="KW-1185">Reference proteome</keyword>
<dbReference type="PANTHER" id="PTHR10670">
    <property type="entry name" value="DNA POLYMERASE EPSILON CATALYTIC SUBUNIT A"/>
    <property type="match status" value="1"/>
</dbReference>
<dbReference type="EC" id="2.7.7.7" evidence="4"/>
<dbReference type="Pfam" id="PF23250">
    <property type="entry name" value="zf_DPOE_2"/>
    <property type="match status" value="1"/>
</dbReference>
<keyword evidence="4" id="KW-0479">Metal-binding</keyword>
<comment type="cofactor">
    <cofactor evidence="4">
        <name>[4Fe-4S] cluster</name>
        <dbReference type="ChEBI" id="CHEBI:49883"/>
    </cofactor>
</comment>
<dbReference type="Proteomes" id="UP001165060">
    <property type="component" value="Unassembled WGS sequence"/>
</dbReference>
<evidence type="ECO:0000256" key="4">
    <source>
        <dbReference type="RuleBase" id="RU365029"/>
    </source>
</evidence>
<dbReference type="Pfam" id="PF22634">
    <property type="entry name" value="POL2_thumb"/>
    <property type="match status" value="1"/>
</dbReference>
<dbReference type="InterPro" id="IPR042087">
    <property type="entry name" value="DNA_pol_B_thumb"/>
</dbReference>
<dbReference type="SMART" id="SM01159">
    <property type="entry name" value="DUF1744"/>
    <property type="match status" value="1"/>
</dbReference>
<comment type="subcellular location">
    <subcellularLocation>
        <location evidence="4">Nucleus</location>
    </subcellularLocation>
</comment>
<sequence>PSPPHPRYKLGYDPVEVDPEDMVKFASGDQAFHMASYSVSDAVATYYLYDQYVHMFIFSLCTLIPSGPEDVLRKGSGTLCELLLMVEAKRGNIVCPNKHVEPLTKFHNGHLLENETYIGGHVECLETGVYRSDIPCKFNLVPSALQGLIDNIDRDLTFYIEVEQGIERSEVTNYDEIRAEIVEALELLRDQPDREEEPYIYHLDVGAMYPNIILTNRLQPGAIVDEATCAACDFNVAGNGCKRDMEWTWRGDYAPANKAEFERAKMQIAGEKIDGKQFLEYEPREQAKLVQKRVKEYSHKVYKASKETQEEMREDTVCMRENPFYIDTVKNFRDRRYDYKKKTKEWKGKAKKAGNAIELKHANDMTLVFDSLQVAHKCILNSFYGYVMRKGARWRSMEMAGIVTLTGARLITQARELVEQIGRPLELDTDGIWCILPKSFPDNFNFQLKGGKKVEIEYPCCMLNSDVHDRYTNHQYQSLADEKTRAYTTRSECSIFFEVDGPYKAMILPASTEEGKLLKKRYAVFNMDNTLAELKGFELKRRGELELIKAFQSEIFEHFLDGDSLKACYDSVGDIANHWLDVIDGCGDTLSDEELVDLISENRSMSRQLEDYGDQKGTSLTTAKRLGEFLGKEIVTDKGLNCKFIISEKPHGAPVTERAIPTAIWLAEPAVMKAYLRKWLKDSSLEDFDMRTILDWDYYRERLSKTIQKIITIPAALQRVKENPVPRVVHPDWLKKIVRAQNDPRKQLNINSMFAQLDKGEKPAFDSGAVMDIEDFGKPASAVTVSRRRNRPGSAKEPLAGSTTAVTPEAPSKRPSLTNGEKNDKANFSSWLKHKKRLWKDARKELKRQRTYSLLNDFKSASSAGGGAAGKRRRVGVEGFLKEGARSLSHGEWQIIEVRETDAPGEFVVFVMVDGLSIQRVQLSVPRKVYVNFEHNAAKSSKITASSKSKKVTDYNLPHTRPCKELYEVTMKEKEFIEQRENLLVTSSGIEGLYETQTPLSLDAVVKLGNMARVPISKRDSIGTNTKKFDLGDLEKVAKPSIQYMHGSVAKTKRIFMLHRCPSESRGVVALFFMDGVGDAGEVGGAPENSVSMSAHCVMWIVKPAANKQHEVSEKFCERTFKDFMSGFKTNAFGLDEEEQEAYLTLKEDSKCTFDLNFVSQEADAFRNVGERLNRYVGEKNGPTILVLKSLKSMADVRRACGGGFGQLPAVKIADSEAASAKLRWVQWEQNAAVDSILAYLTMGAMDWNSKLKASRFCKMPLGNLGDKGETLLFDVLYSRKLRDSRSLLWASAGATPDLGMVGGMVSADAAACEDEIMPEVVKPGCYRNFCFELEIKGLAIACMRCLDVGGTGAGAAGGGLGPMGGEGPSSAGDNDLGDEAAAGKAFNTLQGLVSEWWRQAQNHENEVADNLLLGLYRLICNNDTLLFDPAIKRILVSLMHKGFSLLVAELEKLGCEVIHGDFFRVIISCNKVELSPALEYAQFLLKCLKNSGSAVVGEIELKMVKVWSDLLFLNVDNFEGVEFDRVDGEEEEGEMGDEGQENKDPGGAGEAQLMKVKGEVWKWGMCSKWNIRNFLPGGEVAKNQFSGVVGRFSRNVYHKRMALLKGHIGVVGGGEDVKEQEVAYKKKYVSKQLSTAMTKYVGEIMDNRGGSEEDKLKLAELPGGRGQVRSGEPPALEFVKNICKIFELDKDVSSEVLVLKKSLLTQMGMHEYSSEAEWSNPCKEFVLANMFCDGCGMGRNLNLCCVGTSVDDGMEDESFGADDRKVWACMECNAEYDKAEIENRLVAMMEKKSLNYTTQDLRDQKTMRVARGFLDQYGEGGLEWMPEIGRDTLEAELDVVGKIATFYDMEWLGEVVERMV</sequence>
<keyword evidence="4" id="KW-0004">4Fe-4S</keyword>
<dbReference type="InterPro" id="IPR036397">
    <property type="entry name" value="RNaseH_sf"/>
</dbReference>
<feature type="domain" description="DNA polymerase epsilon catalytic subunit A C-terminal" evidence="6">
    <location>
        <begin position="1131"/>
        <end position="1522"/>
    </location>
</feature>
<keyword evidence="4" id="KW-0862">Zinc</keyword>
<evidence type="ECO:0000256" key="5">
    <source>
        <dbReference type="SAM" id="MobiDB-lite"/>
    </source>
</evidence>
<accession>A0ABQ6MK21</accession>
<comment type="function">
    <text evidence="4">DNA polymerase II participates in chromosomal DNA replication.</text>
</comment>
<dbReference type="InterPro" id="IPR043502">
    <property type="entry name" value="DNA/RNA_pol_sf"/>
</dbReference>
<feature type="region of interest" description="Disordered" evidence="5">
    <location>
        <begin position="1530"/>
        <end position="1550"/>
    </location>
</feature>
<dbReference type="Gene3D" id="3.30.420.10">
    <property type="entry name" value="Ribonuclease H-like superfamily/Ribonuclease H"/>
    <property type="match status" value="1"/>
</dbReference>
<dbReference type="Gene3D" id="1.10.132.60">
    <property type="entry name" value="DNA polymerase family B, C-terminal domain"/>
    <property type="match status" value="1"/>
</dbReference>
<feature type="non-terminal residue" evidence="7">
    <location>
        <position position="1"/>
    </location>
</feature>
<protein>
    <recommendedName>
        <fullName evidence="4">DNA polymerase epsilon catalytic subunit</fullName>
        <ecNumber evidence="4">2.7.7.7</ecNumber>
    </recommendedName>
</protein>